<evidence type="ECO:0000256" key="3">
    <source>
        <dbReference type="ARBA" id="ARBA00022475"/>
    </source>
</evidence>
<comment type="subcellular location">
    <subcellularLocation>
        <location evidence="1">Cell membrane</location>
        <topology evidence="1">Multi-pass membrane protein</topology>
    </subcellularLocation>
</comment>
<dbReference type="GO" id="GO:0005886">
    <property type="term" value="C:plasma membrane"/>
    <property type="evidence" value="ECO:0007669"/>
    <property type="project" value="UniProtKB-SubCell"/>
</dbReference>
<dbReference type="InterPro" id="IPR024962">
    <property type="entry name" value="YukD-like"/>
</dbReference>
<dbReference type="InterPro" id="IPR006707">
    <property type="entry name" value="T7SS_EccD"/>
</dbReference>
<dbReference type="Proteomes" id="UP000193577">
    <property type="component" value="Unassembled WGS sequence"/>
</dbReference>
<dbReference type="AlphaFoldDB" id="A0A7I7SGT4"/>
<reference evidence="8 9" key="1">
    <citation type="submission" date="2017-04" db="EMBL/GenBank/DDBJ databases">
        <title>The new phylogeny of genus Mycobacterium.</title>
        <authorList>
            <person name="Tortoli E."/>
            <person name="Trovato A."/>
            <person name="Cirillo D.M."/>
        </authorList>
    </citation>
    <scope>NUCLEOTIDE SEQUENCE [LARGE SCALE GENOMIC DNA]</scope>
    <source>
        <strain evidence="8 9">KCTC 19819</strain>
    </source>
</reference>
<evidence type="ECO:0000256" key="5">
    <source>
        <dbReference type="ARBA" id="ARBA00022989"/>
    </source>
</evidence>
<dbReference type="EMBL" id="NCXO01000039">
    <property type="protein sequence ID" value="OSC31888.1"/>
    <property type="molecule type" value="Genomic_DNA"/>
</dbReference>
<feature type="domain" description="EccD-like transmembrane" evidence="7">
    <location>
        <begin position="135"/>
        <end position="466"/>
    </location>
</feature>
<gene>
    <name evidence="8" type="ORF">B8W67_15500</name>
</gene>
<evidence type="ECO:0000256" key="1">
    <source>
        <dbReference type="ARBA" id="ARBA00004651"/>
    </source>
</evidence>
<accession>A0A7I7SGT4</accession>
<keyword evidence="4" id="KW-0812">Transmembrane</keyword>
<keyword evidence="9" id="KW-1185">Reference proteome</keyword>
<dbReference type="Pfam" id="PF19053">
    <property type="entry name" value="EccD"/>
    <property type="match status" value="1"/>
</dbReference>
<evidence type="ECO:0000256" key="4">
    <source>
        <dbReference type="ARBA" id="ARBA00022692"/>
    </source>
</evidence>
<evidence type="ECO:0000256" key="2">
    <source>
        <dbReference type="ARBA" id="ARBA00006162"/>
    </source>
</evidence>
<comment type="similarity">
    <text evidence="2">Belongs to the EccD/Snm4 family.</text>
</comment>
<keyword evidence="5" id="KW-1133">Transmembrane helix</keyword>
<dbReference type="OrthoDB" id="4690575at2"/>
<evidence type="ECO:0000256" key="6">
    <source>
        <dbReference type="ARBA" id="ARBA00023136"/>
    </source>
</evidence>
<evidence type="ECO:0000313" key="8">
    <source>
        <dbReference type="EMBL" id="OSC31888.1"/>
    </source>
</evidence>
<dbReference type="PIRSF" id="PIRSF017804">
    <property type="entry name" value="Secretion_EccD1"/>
    <property type="match status" value="1"/>
</dbReference>
<comment type="caution">
    <text evidence="8">The sequence shown here is derived from an EMBL/GenBank/DDBJ whole genome shotgun (WGS) entry which is preliminary data.</text>
</comment>
<dbReference type="Pfam" id="PF08817">
    <property type="entry name" value="YukD"/>
    <property type="match status" value="1"/>
</dbReference>
<organism evidence="8 9">
    <name type="scientific">Mycolicibacillus koreensis</name>
    <dbReference type="NCBI Taxonomy" id="1069220"/>
    <lineage>
        <taxon>Bacteria</taxon>
        <taxon>Bacillati</taxon>
        <taxon>Actinomycetota</taxon>
        <taxon>Actinomycetes</taxon>
        <taxon>Mycobacteriales</taxon>
        <taxon>Mycobacteriaceae</taxon>
        <taxon>Mycolicibacillus</taxon>
    </lineage>
</organism>
<proteinExistence type="inferred from homology"/>
<sequence length="471" mass="48699">MDPAIATGLVRVAVIGDDSAADLALPTKVSIRELIPVVRRVLASGRDDDDLSSEQAAEPVRPYSLRPFAGTPFSLDATLETMAVKDGEQLLLCVLPPGPAAPPVVEDIADAAAIHSSQQTSVFDPSTMLGPAALVVGVAALVLLCGLAGYGWYSGYPVWAQGTFGALAVTSAVATALLGRRDHGQASGILGVATVLPLGLALAAALPSGTPAPRLVLAAAGLFAWSLLHVAISSRWVATHAAVVLVSASVGLAAAARILWNFPYLTLGCALLTVALIVAIQAPTFAPVLARFPFFYVPAPGERVPAPLTLAEIEDLPRRAALSQSFQAGLVSGSVVLTVIGSVMVVWLPDAPSLLCWWLVVAVGMVTVLRIRLFGAAVPSLWFLASPLLTAVALTASFAATDHMVAAVWAAGVVVGLTALLIIAGVATPGALSIPRRGYLDIFENVLLYTILPTVVWLVGLISLIRNRSPL</sequence>
<evidence type="ECO:0000259" key="7">
    <source>
        <dbReference type="Pfam" id="PF19053"/>
    </source>
</evidence>
<name>A0A7I7SGT4_9MYCO</name>
<dbReference type="Gene3D" id="3.10.20.90">
    <property type="entry name" value="Phosphatidylinositol 3-kinase Catalytic Subunit, Chain A, domain 1"/>
    <property type="match status" value="1"/>
</dbReference>
<dbReference type="NCBIfam" id="TIGR03920">
    <property type="entry name" value="T7SS_EccD"/>
    <property type="match status" value="1"/>
</dbReference>
<evidence type="ECO:0000313" key="9">
    <source>
        <dbReference type="Proteomes" id="UP000193577"/>
    </source>
</evidence>
<dbReference type="RefSeq" id="WP_069391714.1">
    <property type="nucleotide sequence ID" value="NZ_AP022594.1"/>
</dbReference>
<keyword evidence="6" id="KW-0472">Membrane</keyword>
<protein>
    <submittedName>
        <fullName evidence="8">Type VII secretion integral membrane protein EccD</fullName>
    </submittedName>
</protein>
<dbReference type="InterPro" id="IPR044049">
    <property type="entry name" value="EccD_transm"/>
</dbReference>
<keyword evidence="3" id="KW-1003">Cell membrane</keyword>